<evidence type="ECO:0008006" key="2">
    <source>
        <dbReference type="Google" id="ProtNLM"/>
    </source>
</evidence>
<dbReference type="Gene3D" id="3.40.1000.10">
    <property type="entry name" value="Mog1/PsbP, alpha/beta/alpha sandwich"/>
    <property type="match status" value="1"/>
</dbReference>
<dbReference type="EMBL" id="BARS01004067">
    <property type="protein sequence ID" value="GAF72507.1"/>
    <property type="molecule type" value="Genomic_DNA"/>
</dbReference>
<comment type="caution">
    <text evidence="1">The sequence shown here is derived from an EMBL/GenBank/DDBJ whole genome shotgun (WGS) entry which is preliminary data.</text>
</comment>
<gene>
    <name evidence="1" type="ORF">S01H1_07925</name>
</gene>
<name>X0S9B7_9ZZZZ</name>
<dbReference type="AlphaFoldDB" id="X0S9B7"/>
<sequence>EGLPSVSVAVQPVEEGTTLAEYGPRLSEGMGQIWGDYELVSEGEITLDDGTPAYEIVFSGTMEGYTLKAKYVIVIQGTQVFWVMGFSMPATFEQDEAALDEVIHSFHLE</sequence>
<evidence type="ECO:0000313" key="1">
    <source>
        <dbReference type="EMBL" id="GAF72507.1"/>
    </source>
</evidence>
<protein>
    <recommendedName>
        <fullName evidence="2">PsbP C-terminal domain-containing protein</fullName>
    </recommendedName>
</protein>
<proteinExistence type="predicted"/>
<accession>X0S9B7</accession>
<organism evidence="1">
    <name type="scientific">marine sediment metagenome</name>
    <dbReference type="NCBI Taxonomy" id="412755"/>
    <lineage>
        <taxon>unclassified sequences</taxon>
        <taxon>metagenomes</taxon>
        <taxon>ecological metagenomes</taxon>
    </lineage>
</organism>
<feature type="non-terminal residue" evidence="1">
    <location>
        <position position="1"/>
    </location>
</feature>
<reference evidence="1" key="1">
    <citation type="journal article" date="2014" name="Front. Microbiol.">
        <title>High frequency of phylogenetically diverse reductive dehalogenase-homologous genes in deep subseafloor sedimentary metagenomes.</title>
        <authorList>
            <person name="Kawai M."/>
            <person name="Futagami T."/>
            <person name="Toyoda A."/>
            <person name="Takaki Y."/>
            <person name="Nishi S."/>
            <person name="Hori S."/>
            <person name="Arai W."/>
            <person name="Tsubouchi T."/>
            <person name="Morono Y."/>
            <person name="Uchiyama I."/>
            <person name="Ito T."/>
            <person name="Fujiyama A."/>
            <person name="Inagaki F."/>
            <person name="Takami H."/>
        </authorList>
    </citation>
    <scope>NUCLEOTIDE SEQUENCE</scope>
    <source>
        <strain evidence="1">Expedition CK06-06</strain>
    </source>
</reference>